<dbReference type="Pfam" id="PF03544">
    <property type="entry name" value="TonB_C"/>
    <property type="match status" value="1"/>
</dbReference>
<dbReference type="InterPro" id="IPR037682">
    <property type="entry name" value="TonB_C"/>
</dbReference>
<dbReference type="OrthoDB" id="1628901at2"/>
<dbReference type="RefSeq" id="WP_054022410.1">
    <property type="nucleotide sequence ID" value="NZ_BBYR01000079.1"/>
</dbReference>
<feature type="domain" description="TonB C-terminal" evidence="2">
    <location>
        <begin position="78"/>
        <end position="141"/>
    </location>
</feature>
<feature type="signal peptide" evidence="1">
    <location>
        <begin position="1"/>
        <end position="22"/>
    </location>
</feature>
<dbReference type="AlphaFoldDB" id="A0A0K8P7E2"/>
<evidence type="ECO:0000256" key="1">
    <source>
        <dbReference type="SAM" id="SignalP"/>
    </source>
</evidence>
<dbReference type="Proteomes" id="UP000037660">
    <property type="component" value="Unassembled WGS sequence"/>
</dbReference>
<dbReference type="Gene3D" id="3.30.1150.10">
    <property type="match status" value="1"/>
</dbReference>
<reference evidence="4" key="1">
    <citation type="submission" date="2015-07" db="EMBL/GenBank/DDBJ databases">
        <title>Discovery of a poly(ethylene terephthalate assimilation.</title>
        <authorList>
            <person name="Yoshida S."/>
            <person name="Hiraga K."/>
            <person name="Takehana T."/>
            <person name="Taniguchi I."/>
            <person name="Yamaji H."/>
            <person name="Maeda Y."/>
            <person name="Toyohara K."/>
            <person name="Miyamoto K."/>
            <person name="Kimura Y."/>
            <person name="Oda K."/>
        </authorList>
    </citation>
    <scope>NUCLEOTIDE SEQUENCE [LARGE SCALE GENOMIC DNA]</scope>
    <source>
        <strain evidence="4">NBRC 110686 / TISTR 2288 / 201-F6</strain>
    </source>
</reference>
<dbReference type="GO" id="GO:0055085">
    <property type="term" value="P:transmembrane transport"/>
    <property type="evidence" value="ECO:0007669"/>
    <property type="project" value="InterPro"/>
</dbReference>
<keyword evidence="4" id="KW-1185">Reference proteome</keyword>
<name>A0A0K8P7E2_PISS1</name>
<evidence type="ECO:0000313" key="3">
    <source>
        <dbReference type="EMBL" id="GAP38546.1"/>
    </source>
</evidence>
<dbReference type="PROSITE" id="PS51257">
    <property type="entry name" value="PROKAR_LIPOPROTEIN"/>
    <property type="match status" value="1"/>
</dbReference>
<keyword evidence="1" id="KW-0732">Signal</keyword>
<organism evidence="3 4">
    <name type="scientific">Piscinibacter sakaiensis</name>
    <name type="common">Ideonella sakaiensis</name>
    <dbReference type="NCBI Taxonomy" id="1547922"/>
    <lineage>
        <taxon>Bacteria</taxon>
        <taxon>Pseudomonadati</taxon>
        <taxon>Pseudomonadota</taxon>
        <taxon>Betaproteobacteria</taxon>
        <taxon>Burkholderiales</taxon>
        <taxon>Sphaerotilaceae</taxon>
        <taxon>Piscinibacter</taxon>
    </lineage>
</organism>
<reference evidence="3 4" key="2">
    <citation type="journal article" date="2016" name="Science">
        <title>A bacterium that degrades and assimilates poly(ethylene terephthalate).</title>
        <authorList>
            <person name="Yoshida S."/>
            <person name="Hiraga K."/>
            <person name="Takehana T."/>
            <person name="Taniguchi I."/>
            <person name="Yamaji H."/>
            <person name="Maeda Y."/>
            <person name="Toyohara K."/>
            <person name="Miyamoto K."/>
            <person name="Kimura Y."/>
            <person name="Oda K."/>
        </authorList>
    </citation>
    <scope>NUCLEOTIDE SEQUENCE [LARGE SCALE GENOMIC DNA]</scope>
    <source>
        <strain evidence="4">NBRC 110686 / TISTR 2288 / 201-F6</strain>
    </source>
</reference>
<gene>
    <name evidence="3" type="ORF">ISF6_5004</name>
</gene>
<evidence type="ECO:0000259" key="2">
    <source>
        <dbReference type="Pfam" id="PF03544"/>
    </source>
</evidence>
<evidence type="ECO:0000313" key="4">
    <source>
        <dbReference type="Proteomes" id="UP000037660"/>
    </source>
</evidence>
<sequence>MKLPLTCTILALLLALAGCATSSRTSYTVGHGPEERSPYWASVRMARSVAALPPGEDLDVPLKLLESPMPQYPSGGAEAGVVVVQYIIESDGRVSTLRVLGDAPFILGYATRLAVEKWRYAPITKGGQPTRIEVEQEFVFHSPRQ</sequence>
<protein>
    <recommendedName>
        <fullName evidence="2">TonB C-terminal domain-containing protein</fullName>
    </recommendedName>
</protein>
<proteinExistence type="predicted"/>
<dbReference type="STRING" id="1547922.ISF6_5004"/>
<comment type="caution">
    <text evidence="3">The sequence shown here is derived from an EMBL/GenBank/DDBJ whole genome shotgun (WGS) entry which is preliminary data.</text>
</comment>
<feature type="chain" id="PRO_5005513801" description="TonB C-terminal domain-containing protein" evidence="1">
    <location>
        <begin position="23"/>
        <end position="145"/>
    </location>
</feature>
<dbReference type="EMBL" id="BBYR01000079">
    <property type="protein sequence ID" value="GAP38546.1"/>
    <property type="molecule type" value="Genomic_DNA"/>
</dbReference>
<dbReference type="SUPFAM" id="SSF74653">
    <property type="entry name" value="TolA/TonB C-terminal domain"/>
    <property type="match status" value="1"/>
</dbReference>
<accession>A0A0K8P7E2</accession>